<dbReference type="RefSeq" id="WP_068605218.1">
    <property type="nucleotide sequence ID" value="NZ_CP011388.1"/>
</dbReference>
<dbReference type="STRING" id="1178515.SY83_06120"/>
<evidence type="ECO:0000256" key="2">
    <source>
        <dbReference type="PROSITE-ProRule" id="PRU00335"/>
    </source>
</evidence>
<feature type="domain" description="HTH tetR-type" evidence="3">
    <location>
        <begin position="4"/>
        <end position="64"/>
    </location>
</feature>
<dbReference type="Gene3D" id="1.10.10.60">
    <property type="entry name" value="Homeodomain-like"/>
    <property type="match status" value="1"/>
</dbReference>
<gene>
    <name evidence="4" type="ORF">SY83_06120</name>
</gene>
<dbReference type="OrthoDB" id="2356263at2"/>
<evidence type="ECO:0000259" key="3">
    <source>
        <dbReference type="PROSITE" id="PS50977"/>
    </source>
</evidence>
<dbReference type="KEGG" id="pswu:SY83_06120"/>
<evidence type="ECO:0000313" key="5">
    <source>
        <dbReference type="Proteomes" id="UP000076927"/>
    </source>
</evidence>
<proteinExistence type="predicted"/>
<dbReference type="InterPro" id="IPR001647">
    <property type="entry name" value="HTH_TetR"/>
</dbReference>
<dbReference type="Proteomes" id="UP000076927">
    <property type="component" value="Chromosome"/>
</dbReference>
<feature type="DNA-binding region" description="H-T-H motif" evidence="2">
    <location>
        <begin position="27"/>
        <end position="46"/>
    </location>
</feature>
<name>A0A172TGD0_9BACL</name>
<dbReference type="PATRIC" id="fig|1178515.4.peg.1224"/>
<dbReference type="PANTHER" id="PTHR43479">
    <property type="entry name" value="ACREF/ENVCD OPERON REPRESSOR-RELATED"/>
    <property type="match status" value="1"/>
</dbReference>
<protein>
    <recommendedName>
        <fullName evidence="3">HTH tetR-type domain-containing protein</fullName>
    </recommendedName>
</protein>
<dbReference type="Pfam" id="PF00440">
    <property type="entry name" value="TetR_N"/>
    <property type="match status" value="1"/>
</dbReference>
<dbReference type="GO" id="GO:0003677">
    <property type="term" value="F:DNA binding"/>
    <property type="evidence" value="ECO:0007669"/>
    <property type="project" value="UniProtKB-UniRule"/>
</dbReference>
<dbReference type="AlphaFoldDB" id="A0A172TGD0"/>
<evidence type="ECO:0000313" key="4">
    <source>
        <dbReference type="EMBL" id="ANE45937.1"/>
    </source>
</evidence>
<dbReference type="SUPFAM" id="SSF46689">
    <property type="entry name" value="Homeodomain-like"/>
    <property type="match status" value="1"/>
</dbReference>
<dbReference type="PROSITE" id="PS50977">
    <property type="entry name" value="HTH_TETR_2"/>
    <property type="match status" value="1"/>
</dbReference>
<accession>A0A172TGD0</accession>
<dbReference type="EMBL" id="CP011388">
    <property type="protein sequence ID" value="ANE45937.1"/>
    <property type="molecule type" value="Genomic_DNA"/>
</dbReference>
<evidence type="ECO:0000256" key="1">
    <source>
        <dbReference type="ARBA" id="ARBA00023125"/>
    </source>
</evidence>
<organism evidence="4 5">
    <name type="scientific">Paenibacillus swuensis</name>
    <dbReference type="NCBI Taxonomy" id="1178515"/>
    <lineage>
        <taxon>Bacteria</taxon>
        <taxon>Bacillati</taxon>
        <taxon>Bacillota</taxon>
        <taxon>Bacilli</taxon>
        <taxon>Bacillales</taxon>
        <taxon>Paenibacillaceae</taxon>
        <taxon>Paenibacillus</taxon>
    </lineage>
</organism>
<dbReference type="InterPro" id="IPR009057">
    <property type="entry name" value="Homeodomain-like_sf"/>
</dbReference>
<dbReference type="PANTHER" id="PTHR43479:SF11">
    <property type="entry name" value="ACREF_ENVCD OPERON REPRESSOR-RELATED"/>
    <property type="match status" value="1"/>
</dbReference>
<dbReference type="PRINTS" id="PR00455">
    <property type="entry name" value="HTHTETR"/>
</dbReference>
<dbReference type="InterPro" id="IPR050624">
    <property type="entry name" value="HTH-type_Tx_Regulator"/>
</dbReference>
<keyword evidence="1 2" id="KW-0238">DNA-binding</keyword>
<dbReference type="Gene3D" id="1.10.357.10">
    <property type="entry name" value="Tetracycline Repressor, domain 2"/>
    <property type="match status" value="1"/>
</dbReference>
<keyword evidence="5" id="KW-1185">Reference proteome</keyword>
<sequence>MKLINTREHILHAAQELLAKYGYSGFSLGLLCEHMEISKGVLTYHFAQKDILFSELVQTYFGDAAEYMAKHMVITETAPKALESYISTNLHFVSDNAIRTMAMIQIIGNHRNKAGELVFSGTDNHVYQPLIEIFLYGQMEEKNFRIFAPALMAMFVRSAIDAVSNRIVNNEIQDMDETIEETVRTFILATRRDGHEENTQ</sequence>
<reference evidence="4 5" key="1">
    <citation type="submission" date="2015-01" db="EMBL/GenBank/DDBJ databases">
        <title>Paenibacillus swuensis/DY6/whole genome sequencing.</title>
        <authorList>
            <person name="Kim M.K."/>
            <person name="Srinivasan S."/>
            <person name="Lee J.-J."/>
        </authorList>
    </citation>
    <scope>NUCLEOTIDE SEQUENCE [LARGE SCALE GENOMIC DNA]</scope>
    <source>
        <strain evidence="4 5">DY6</strain>
    </source>
</reference>